<evidence type="ECO:0000313" key="14">
    <source>
        <dbReference type="EMBL" id="CAB4571479.1"/>
    </source>
</evidence>
<evidence type="ECO:0000256" key="4">
    <source>
        <dbReference type="ARBA" id="ARBA00022670"/>
    </source>
</evidence>
<evidence type="ECO:0000256" key="7">
    <source>
        <dbReference type="ARBA" id="ARBA00022801"/>
    </source>
</evidence>
<feature type="transmembrane region" description="Helical" evidence="12">
    <location>
        <begin position="163"/>
        <end position="182"/>
    </location>
</feature>
<feature type="transmembrane region" description="Helical" evidence="12">
    <location>
        <begin position="84"/>
        <end position="103"/>
    </location>
</feature>
<dbReference type="GO" id="GO:0008237">
    <property type="term" value="F:metallopeptidase activity"/>
    <property type="evidence" value="ECO:0007669"/>
    <property type="project" value="UniProtKB-KW"/>
</dbReference>
<evidence type="ECO:0000256" key="6">
    <source>
        <dbReference type="ARBA" id="ARBA00022723"/>
    </source>
</evidence>
<keyword evidence="4" id="KW-0645">Protease</keyword>
<sequence length="399" mass="42733">MRILGFPVQIRPGFVLFMLLIVVVNGQPMGYWLAGSVTVFTLVHELGHAVAARRTGATARISLDFLAGYASFMPTRPLTRGERASIAIAGPAVQIILGVLVLIAMGVNPLSHADYASDYSSLAIWWAGPMIGLFNLIPVLPLDGGTIAGEIIDVFKPGRGRALMAKFSPPATAVAFVLMVLIDDLRPLAAFAAILLVLQMQLVSSNTPVRRVHADAEDQAWKTGRPGMLVPPQVSSPWWEARQLLGAGREDAAIAVVLDDLAGRRAGQWWPPNAATAEQLEPVVARLVPRLPEPDEGDRTQSAAVLVDVLRRTGRNEVAARYGSGVFALSRSGHVAILVALCNAALGDDENAAQWLTVAARSDAQPTTLLSTLVNAPELARLRERPEIVDLIRALRSEG</sequence>
<evidence type="ECO:0000256" key="12">
    <source>
        <dbReference type="SAM" id="Phobius"/>
    </source>
</evidence>
<dbReference type="GO" id="GO:0006508">
    <property type="term" value="P:proteolysis"/>
    <property type="evidence" value="ECO:0007669"/>
    <property type="project" value="UniProtKB-KW"/>
</dbReference>
<evidence type="ECO:0000256" key="1">
    <source>
        <dbReference type="ARBA" id="ARBA00001947"/>
    </source>
</evidence>
<reference evidence="14" key="1">
    <citation type="submission" date="2020-05" db="EMBL/GenBank/DDBJ databases">
        <authorList>
            <person name="Chiriac C."/>
            <person name="Salcher M."/>
            <person name="Ghai R."/>
            <person name="Kavagutti S V."/>
        </authorList>
    </citation>
    <scope>NUCLEOTIDE SEQUENCE</scope>
</reference>
<comment type="similarity">
    <text evidence="3">Belongs to the peptidase M50B family.</text>
</comment>
<evidence type="ECO:0000256" key="5">
    <source>
        <dbReference type="ARBA" id="ARBA00022692"/>
    </source>
</evidence>
<dbReference type="GO" id="GO:0016020">
    <property type="term" value="C:membrane"/>
    <property type="evidence" value="ECO:0007669"/>
    <property type="project" value="UniProtKB-SubCell"/>
</dbReference>
<protein>
    <submittedName>
        <fullName evidence="14">Unannotated protein</fullName>
    </submittedName>
</protein>
<evidence type="ECO:0000256" key="11">
    <source>
        <dbReference type="ARBA" id="ARBA00023136"/>
    </source>
</evidence>
<dbReference type="EMBL" id="CAEZTS010000023">
    <property type="protein sequence ID" value="CAB4571479.1"/>
    <property type="molecule type" value="Genomic_DNA"/>
</dbReference>
<feature type="transmembrane region" description="Helical" evidence="12">
    <location>
        <begin position="54"/>
        <end position="72"/>
    </location>
</feature>
<keyword evidence="5 12" id="KW-0812">Transmembrane</keyword>
<keyword evidence="8" id="KW-0862">Zinc</keyword>
<feature type="domain" description="Peptidase M50" evidence="13">
    <location>
        <begin position="36"/>
        <end position="108"/>
    </location>
</feature>
<evidence type="ECO:0000256" key="3">
    <source>
        <dbReference type="ARBA" id="ARBA00007931"/>
    </source>
</evidence>
<dbReference type="PANTHER" id="PTHR39188:SF3">
    <property type="entry name" value="STAGE IV SPORULATION PROTEIN FB"/>
    <property type="match status" value="1"/>
</dbReference>
<feature type="transmembrane region" description="Helical" evidence="12">
    <location>
        <begin position="123"/>
        <end position="142"/>
    </location>
</feature>
<evidence type="ECO:0000256" key="2">
    <source>
        <dbReference type="ARBA" id="ARBA00004141"/>
    </source>
</evidence>
<proteinExistence type="inferred from homology"/>
<dbReference type="InterPro" id="IPR008915">
    <property type="entry name" value="Peptidase_M50"/>
</dbReference>
<keyword evidence="10" id="KW-0482">Metalloprotease</keyword>
<evidence type="ECO:0000259" key="13">
    <source>
        <dbReference type="Pfam" id="PF02163"/>
    </source>
</evidence>
<accession>A0A6J6E897</accession>
<comment type="cofactor">
    <cofactor evidence="1">
        <name>Zn(2+)</name>
        <dbReference type="ChEBI" id="CHEBI:29105"/>
    </cofactor>
</comment>
<dbReference type="AlphaFoldDB" id="A0A6J6E897"/>
<comment type="subcellular location">
    <subcellularLocation>
        <location evidence="2">Membrane</location>
        <topology evidence="2">Multi-pass membrane protein</topology>
    </subcellularLocation>
</comment>
<name>A0A6J6E897_9ZZZZ</name>
<evidence type="ECO:0000256" key="9">
    <source>
        <dbReference type="ARBA" id="ARBA00022989"/>
    </source>
</evidence>
<keyword evidence="7" id="KW-0378">Hydrolase</keyword>
<keyword evidence="11 12" id="KW-0472">Membrane</keyword>
<feature type="transmembrane region" description="Helical" evidence="12">
    <location>
        <begin position="12"/>
        <end position="34"/>
    </location>
</feature>
<dbReference type="GO" id="GO:0046872">
    <property type="term" value="F:metal ion binding"/>
    <property type="evidence" value="ECO:0007669"/>
    <property type="project" value="UniProtKB-KW"/>
</dbReference>
<keyword evidence="6" id="KW-0479">Metal-binding</keyword>
<evidence type="ECO:0000256" key="8">
    <source>
        <dbReference type="ARBA" id="ARBA00022833"/>
    </source>
</evidence>
<organism evidence="14">
    <name type="scientific">freshwater metagenome</name>
    <dbReference type="NCBI Taxonomy" id="449393"/>
    <lineage>
        <taxon>unclassified sequences</taxon>
        <taxon>metagenomes</taxon>
        <taxon>ecological metagenomes</taxon>
    </lineage>
</organism>
<dbReference type="Pfam" id="PF02163">
    <property type="entry name" value="Peptidase_M50"/>
    <property type="match status" value="1"/>
</dbReference>
<evidence type="ECO:0000256" key="10">
    <source>
        <dbReference type="ARBA" id="ARBA00023049"/>
    </source>
</evidence>
<gene>
    <name evidence="14" type="ORF">UFOPK1722_00413</name>
</gene>
<keyword evidence="9 12" id="KW-1133">Transmembrane helix</keyword>
<dbReference type="PANTHER" id="PTHR39188">
    <property type="entry name" value="MEMBRANE-ASSOCIATED ZINC METALLOPROTEASE M50B"/>
    <property type="match status" value="1"/>
</dbReference>